<dbReference type="Proteomes" id="UP000011760">
    <property type="component" value="Chromosome"/>
</dbReference>
<dbReference type="OrthoDB" id="3233355at2"/>
<evidence type="ECO:0000313" key="2">
    <source>
        <dbReference type="Proteomes" id="UP000011760"/>
    </source>
</evidence>
<dbReference type="EMBL" id="CP004354">
    <property type="protein sequence ID" value="AGG66214.1"/>
    <property type="molecule type" value="Genomic_DNA"/>
</dbReference>
<evidence type="ECO:0008006" key="3">
    <source>
        <dbReference type="Google" id="ProtNLM"/>
    </source>
</evidence>
<dbReference type="GO" id="GO:0043565">
    <property type="term" value="F:sequence-specific DNA binding"/>
    <property type="evidence" value="ECO:0007669"/>
    <property type="project" value="InterPro"/>
</dbReference>
<reference evidence="1 2" key="1">
    <citation type="submission" date="2013-02" db="EMBL/GenBank/DDBJ databases">
        <title>The complete genome sequence of Corynebacterium callunae DSM 20147.</title>
        <authorList>
            <person name="Ruckert C."/>
            <person name="Albersmeier A."/>
            <person name="Kalinowski J."/>
        </authorList>
    </citation>
    <scope>NUCLEOTIDE SEQUENCE [LARGE SCALE GENOMIC DNA]</scope>
    <source>
        <strain evidence="1 2">DSM 20147</strain>
    </source>
</reference>
<gene>
    <name evidence="1" type="ORF">H924_03840</name>
</gene>
<protein>
    <recommendedName>
        <fullName evidence="3">Transposase</fullName>
    </recommendedName>
</protein>
<evidence type="ECO:0000313" key="1">
    <source>
        <dbReference type="EMBL" id="AGG66214.1"/>
    </source>
</evidence>
<accession>M1UJZ9</accession>
<dbReference type="SUPFAM" id="SSF48295">
    <property type="entry name" value="TrpR-like"/>
    <property type="match status" value="1"/>
</dbReference>
<keyword evidence="2" id="KW-1185">Reference proteome</keyword>
<dbReference type="AlphaFoldDB" id="M1UJZ9"/>
<dbReference type="KEGG" id="ccn:H924_03840"/>
<organism evidence="1 2">
    <name type="scientific">Corynebacterium callunae DSM 20147</name>
    <dbReference type="NCBI Taxonomy" id="1121353"/>
    <lineage>
        <taxon>Bacteria</taxon>
        <taxon>Bacillati</taxon>
        <taxon>Actinomycetota</taxon>
        <taxon>Actinomycetes</taxon>
        <taxon>Mycobacteriales</taxon>
        <taxon>Corynebacteriaceae</taxon>
        <taxon>Corynebacterium</taxon>
    </lineage>
</organism>
<name>M1UJZ9_9CORY</name>
<proteinExistence type="predicted"/>
<dbReference type="HOGENOM" id="CLU_2315493_0_0_11"/>
<sequence>MAGSSRLDDPILFQRACDLVDQGIGRDLLASELSVSIDAARGFIQRYETFGKNGAMSSHSRKAYTQAEKVNAVRYFLDRNSQSETCTEFGISNRSTLKV</sequence>
<dbReference type="InterPro" id="IPR010921">
    <property type="entry name" value="Trp_repressor/repl_initiator"/>
</dbReference>
<dbReference type="RefSeq" id="WP_015650652.1">
    <property type="nucleotide sequence ID" value="NC_020506.1"/>
</dbReference>